<dbReference type="InterPro" id="IPR036864">
    <property type="entry name" value="Zn2-C6_fun-type_DNA-bd_sf"/>
</dbReference>
<evidence type="ECO:0000256" key="2">
    <source>
        <dbReference type="ARBA" id="ARBA00022723"/>
    </source>
</evidence>
<feature type="compositionally biased region" description="Basic and acidic residues" evidence="4">
    <location>
        <begin position="96"/>
        <end position="123"/>
    </location>
</feature>
<evidence type="ECO:0000313" key="7">
    <source>
        <dbReference type="Proteomes" id="UP000800041"/>
    </source>
</evidence>
<dbReference type="Proteomes" id="UP000800041">
    <property type="component" value="Unassembled WGS sequence"/>
</dbReference>
<dbReference type="GO" id="GO:0008270">
    <property type="term" value="F:zinc ion binding"/>
    <property type="evidence" value="ECO:0007669"/>
    <property type="project" value="InterPro"/>
</dbReference>
<dbReference type="PANTHER" id="PTHR31001:SF85">
    <property type="entry name" value="ZN(II)2CYS6 TRANSCRIPTION FACTOR (EUROFUNG)"/>
    <property type="match status" value="1"/>
</dbReference>
<feature type="compositionally biased region" description="Polar residues" evidence="4">
    <location>
        <begin position="687"/>
        <end position="701"/>
    </location>
</feature>
<organism evidence="6 7">
    <name type="scientific">Aulographum hederae CBS 113979</name>
    <dbReference type="NCBI Taxonomy" id="1176131"/>
    <lineage>
        <taxon>Eukaryota</taxon>
        <taxon>Fungi</taxon>
        <taxon>Dikarya</taxon>
        <taxon>Ascomycota</taxon>
        <taxon>Pezizomycotina</taxon>
        <taxon>Dothideomycetes</taxon>
        <taxon>Pleosporomycetidae</taxon>
        <taxon>Aulographales</taxon>
        <taxon>Aulographaceae</taxon>
    </lineage>
</organism>
<keyword evidence="7" id="KW-1185">Reference proteome</keyword>
<dbReference type="GO" id="GO:0003677">
    <property type="term" value="F:DNA binding"/>
    <property type="evidence" value="ECO:0007669"/>
    <property type="project" value="InterPro"/>
</dbReference>
<dbReference type="SMART" id="SM00906">
    <property type="entry name" value="Fungal_trans"/>
    <property type="match status" value="1"/>
</dbReference>
<protein>
    <recommendedName>
        <fullName evidence="5">Zn(2)-C6 fungal-type domain-containing protein</fullName>
    </recommendedName>
</protein>
<sequence length="747" mass="84087">MESPPDAVTYAATPSPSMNIPLEARYSCVTCHKRKVKCDRQRPCQTCSRIKAECIYRVPAPPKRRSKPAEDGLIARLKRYEEHLKRAGISVEDPEGEKNEGEGDDSITHDPPRDQNETPKTQERGSSGFVSINAGRQAPTVPNGIKHGREGKLVVDSRSGGSRYLENNLWVWVNDELRNPTSMMQDAPEEEDNDPAAAYSLIPNASSMLFAKPGGLSFDDLIQLYPLPPHAAIMWQAFLDNVNPLCKINHIPTMRKLVQRAEQDIKSISKSDLALLYAAYAFAITSMDKAECQSKFGIPRPQLLGKYRFAIQQTLVSCSFLRSTDVKVLQAFIYYLLMMRSTFDAQTLWTLTGVATRIAQRVGLHRDGAPLGLSPFEVEMRRRLWRQLLILDHTSSEMAGSSASMSSLSNLWDTALPANVDDSDLDPEMKEPPVGKVGATEMIFCMLRYEFGNFFRPAQPPDKAFDPNFHKLTNPNTPMADRDHQINELEQKLEQNFIRYCDPLVPLHFLSAIAARSAVAGMRLRAHHPRQYNDNGASLPQEEKDMLFTLSLRIVEYDNLSHSTQATKRFLWHVRVYFQWHALIYLLGALRSRKSGEEVERAWFQLEEIFNHHPEMLSDKNYVLHKMIGSLALKAWESREGEFARLGLPAPKPAFIATLRAQVEESPPSGTGQNGNPCPFNIKHSESTPNGADSEPLSRSSDIPGPPYVTGDPSAYSDPSPIDWSQWDNLLQSLDMPEGDNIEYLFM</sequence>
<keyword evidence="2" id="KW-0479">Metal-binding</keyword>
<comment type="subcellular location">
    <subcellularLocation>
        <location evidence="1">Nucleus</location>
    </subcellularLocation>
</comment>
<dbReference type="GO" id="GO:0005634">
    <property type="term" value="C:nucleus"/>
    <property type="evidence" value="ECO:0007669"/>
    <property type="project" value="UniProtKB-SubCell"/>
</dbReference>
<dbReference type="InterPro" id="IPR007219">
    <property type="entry name" value="XnlR_reg_dom"/>
</dbReference>
<feature type="region of interest" description="Disordered" evidence="4">
    <location>
        <begin position="86"/>
        <end position="147"/>
    </location>
</feature>
<dbReference type="Gene3D" id="4.10.240.10">
    <property type="entry name" value="Zn(2)-C6 fungal-type DNA-binding domain"/>
    <property type="match status" value="1"/>
</dbReference>
<proteinExistence type="predicted"/>
<keyword evidence="3" id="KW-0539">Nucleus</keyword>
<name>A0A6G1HGV9_9PEZI</name>
<dbReference type="SMART" id="SM00066">
    <property type="entry name" value="GAL4"/>
    <property type="match status" value="1"/>
</dbReference>
<gene>
    <name evidence="6" type="ORF">K402DRAFT_366189</name>
</gene>
<dbReference type="EMBL" id="ML977137">
    <property type="protein sequence ID" value="KAF1992178.1"/>
    <property type="molecule type" value="Genomic_DNA"/>
</dbReference>
<dbReference type="InterPro" id="IPR050613">
    <property type="entry name" value="Sec_Metabolite_Reg"/>
</dbReference>
<dbReference type="Pfam" id="PF04082">
    <property type="entry name" value="Fungal_trans"/>
    <property type="match status" value="1"/>
</dbReference>
<feature type="domain" description="Zn(2)-C6 fungal-type" evidence="5">
    <location>
        <begin position="27"/>
        <end position="56"/>
    </location>
</feature>
<reference evidence="6" key="1">
    <citation type="journal article" date="2020" name="Stud. Mycol.">
        <title>101 Dothideomycetes genomes: a test case for predicting lifestyles and emergence of pathogens.</title>
        <authorList>
            <person name="Haridas S."/>
            <person name="Albert R."/>
            <person name="Binder M."/>
            <person name="Bloem J."/>
            <person name="Labutti K."/>
            <person name="Salamov A."/>
            <person name="Andreopoulos B."/>
            <person name="Baker S."/>
            <person name="Barry K."/>
            <person name="Bills G."/>
            <person name="Bluhm B."/>
            <person name="Cannon C."/>
            <person name="Castanera R."/>
            <person name="Culley D."/>
            <person name="Daum C."/>
            <person name="Ezra D."/>
            <person name="Gonzalez J."/>
            <person name="Henrissat B."/>
            <person name="Kuo A."/>
            <person name="Liang C."/>
            <person name="Lipzen A."/>
            <person name="Lutzoni F."/>
            <person name="Magnuson J."/>
            <person name="Mondo S."/>
            <person name="Nolan M."/>
            <person name="Ohm R."/>
            <person name="Pangilinan J."/>
            <person name="Park H.-J."/>
            <person name="Ramirez L."/>
            <person name="Alfaro M."/>
            <person name="Sun H."/>
            <person name="Tritt A."/>
            <person name="Yoshinaga Y."/>
            <person name="Zwiers L.-H."/>
            <person name="Turgeon B."/>
            <person name="Goodwin S."/>
            <person name="Spatafora J."/>
            <person name="Crous P."/>
            <person name="Grigoriev I."/>
        </authorList>
    </citation>
    <scope>NUCLEOTIDE SEQUENCE</scope>
    <source>
        <strain evidence="6">CBS 113979</strain>
    </source>
</reference>
<dbReference type="Pfam" id="PF00172">
    <property type="entry name" value="Zn_clus"/>
    <property type="match status" value="1"/>
</dbReference>
<dbReference type="SUPFAM" id="SSF57701">
    <property type="entry name" value="Zn2/Cys6 DNA-binding domain"/>
    <property type="match status" value="1"/>
</dbReference>
<feature type="region of interest" description="Disordered" evidence="4">
    <location>
        <begin position="664"/>
        <end position="721"/>
    </location>
</feature>
<dbReference type="AlphaFoldDB" id="A0A6G1HGV9"/>
<dbReference type="CDD" id="cd12148">
    <property type="entry name" value="fungal_TF_MHR"/>
    <property type="match status" value="1"/>
</dbReference>
<evidence type="ECO:0000259" key="5">
    <source>
        <dbReference type="PROSITE" id="PS50048"/>
    </source>
</evidence>
<dbReference type="CDD" id="cd00067">
    <property type="entry name" value="GAL4"/>
    <property type="match status" value="1"/>
</dbReference>
<evidence type="ECO:0000256" key="1">
    <source>
        <dbReference type="ARBA" id="ARBA00004123"/>
    </source>
</evidence>
<evidence type="ECO:0000256" key="4">
    <source>
        <dbReference type="SAM" id="MobiDB-lite"/>
    </source>
</evidence>
<evidence type="ECO:0000313" key="6">
    <source>
        <dbReference type="EMBL" id="KAF1992178.1"/>
    </source>
</evidence>
<dbReference type="GO" id="GO:0006351">
    <property type="term" value="P:DNA-templated transcription"/>
    <property type="evidence" value="ECO:0007669"/>
    <property type="project" value="InterPro"/>
</dbReference>
<dbReference type="PROSITE" id="PS50048">
    <property type="entry name" value="ZN2_CY6_FUNGAL_2"/>
    <property type="match status" value="1"/>
</dbReference>
<dbReference type="InterPro" id="IPR001138">
    <property type="entry name" value="Zn2Cys6_DnaBD"/>
</dbReference>
<dbReference type="OrthoDB" id="2269373at2759"/>
<dbReference type="PROSITE" id="PS00463">
    <property type="entry name" value="ZN2_CY6_FUNGAL_1"/>
    <property type="match status" value="1"/>
</dbReference>
<dbReference type="PANTHER" id="PTHR31001">
    <property type="entry name" value="UNCHARACTERIZED TRANSCRIPTIONAL REGULATORY PROTEIN"/>
    <property type="match status" value="1"/>
</dbReference>
<dbReference type="GO" id="GO:0000981">
    <property type="term" value="F:DNA-binding transcription factor activity, RNA polymerase II-specific"/>
    <property type="evidence" value="ECO:0007669"/>
    <property type="project" value="InterPro"/>
</dbReference>
<accession>A0A6G1HGV9</accession>
<evidence type="ECO:0000256" key="3">
    <source>
        <dbReference type="ARBA" id="ARBA00023242"/>
    </source>
</evidence>